<protein>
    <recommendedName>
        <fullName evidence="3 11">Shikimate kinase</fullName>
        <shortName evidence="11">SK</shortName>
        <ecNumber evidence="3 11">2.7.1.71</ecNumber>
    </recommendedName>
</protein>
<feature type="binding site" evidence="11">
    <location>
        <position position="139"/>
    </location>
    <ligand>
        <name>substrate</name>
    </ligand>
</feature>
<organism evidence="12 13">
    <name type="scientific">Fonticella tunisiensis</name>
    <dbReference type="NCBI Taxonomy" id="1096341"/>
    <lineage>
        <taxon>Bacteria</taxon>
        <taxon>Bacillati</taxon>
        <taxon>Bacillota</taxon>
        <taxon>Clostridia</taxon>
        <taxon>Eubacteriales</taxon>
        <taxon>Clostridiaceae</taxon>
        <taxon>Fonticella</taxon>
    </lineage>
</organism>
<proteinExistence type="inferred from homology"/>
<dbReference type="InterPro" id="IPR023000">
    <property type="entry name" value="Shikimate_kinase_CS"/>
</dbReference>
<evidence type="ECO:0000256" key="11">
    <source>
        <dbReference type="HAMAP-Rule" id="MF_00109"/>
    </source>
</evidence>
<evidence type="ECO:0000256" key="9">
    <source>
        <dbReference type="ARBA" id="ARBA00023141"/>
    </source>
</evidence>
<dbReference type="PRINTS" id="PR01100">
    <property type="entry name" value="SHIKIMTKNASE"/>
</dbReference>
<evidence type="ECO:0000256" key="5">
    <source>
        <dbReference type="ARBA" id="ARBA00022679"/>
    </source>
</evidence>
<reference evidence="12 13" key="1">
    <citation type="submission" date="2019-03" db="EMBL/GenBank/DDBJ databases">
        <title>Genomic Encyclopedia of Type Strains, Phase IV (KMG-IV): sequencing the most valuable type-strain genomes for metagenomic binning, comparative biology and taxonomic classification.</title>
        <authorList>
            <person name="Goeker M."/>
        </authorList>
    </citation>
    <scope>NUCLEOTIDE SEQUENCE [LARGE SCALE GENOMIC DNA]</scope>
    <source>
        <strain evidence="12 13">DSM 24455</strain>
    </source>
</reference>
<comment type="caution">
    <text evidence="12">The sequence shown here is derived from an EMBL/GenBank/DDBJ whole genome shotgun (WGS) entry which is preliminary data.</text>
</comment>
<dbReference type="HAMAP" id="MF_00109">
    <property type="entry name" value="Shikimate_kinase"/>
    <property type="match status" value="1"/>
</dbReference>
<dbReference type="GO" id="GO:0005524">
    <property type="term" value="F:ATP binding"/>
    <property type="evidence" value="ECO:0007669"/>
    <property type="project" value="UniProtKB-UniRule"/>
</dbReference>
<feature type="binding site" evidence="11">
    <location>
        <position position="155"/>
    </location>
    <ligand>
        <name>ATP</name>
        <dbReference type="ChEBI" id="CHEBI:30616"/>
    </ligand>
</feature>
<dbReference type="AlphaFoldDB" id="A0A4R7KAH1"/>
<evidence type="ECO:0000313" key="12">
    <source>
        <dbReference type="EMBL" id="TDT51374.1"/>
    </source>
</evidence>
<feature type="binding site" evidence="11">
    <location>
        <position position="22"/>
    </location>
    <ligand>
        <name>Mg(2+)</name>
        <dbReference type="ChEBI" id="CHEBI:18420"/>
    </ligand>
</feature>
<dbReference type="InterPro" id="IPR031322">
    <property type="entry name" value="Shikimate/glucono_kinase"/>
</dbReference>
<keyword evidence="4 11" id="KW-0028">Amino-acid biosynthesis</keyword>
<dbReference type="GO" id="GO:0009423">
    <property type="term" value="P:chorismate biosynthetic process"/>
    <property type="evidence" value="ECO:0007669"/>
    <property type="project" value="UniProtKB-UniRule"/>
</dbReference>
<keyword evidence="6 11" id="KW-0547">Nucleotide-binding</keyword>
<dbReference type="EC" id="2.7.1.71" evidence="3 11"/>
<name>A0A4R7KAH1_9CLOT</name>
<dbReference type="GO" id="GO:0000287">
    <property type="term" value="F:magnesium ion binding"/>
    <property type="evidence" value="ECO:0007669"/>
    <property type="project" value="UniProtKB-UniRule"/>
</dbReference>
<evidence type="ECO:0000256" key="7">
    <source>
        <dbReference type="ARBA" id="ARBA00022777"/>
    </source>
</evidence>
<keyword evidence="8 11" id="KW-0067">ATP-binding</keyword>
<dbReference type="Pfam" id="PF01202">
    <property type="entry name" value="SKI"/>
    <property type="match status" value="1"/>
</dbReference>
<dbReference type="PROSITE" id="PS01128">
    <property type="entry name" value="SHIKIMATE_KINASE"/>
    <property type="match status" value="1"/>
</dbReference>
<keyword evidence="11" id="KW-0479">Metal-binding</keyword>
<comment type="similarity">
    <text evidence="2 11">Belongs to the shikimate kinase family.</text>
</comment>
<feature type="binding site" evidence="11">
    <location>
        <position position="122"/>
    </location>
    <ligand>
        <name>ATP</name>
        <dbReference type="ChEBI" id="CHEBI:30616"/>
    </ligand>
</feature>
<keyword evidence="9 11" id="KW-0057">Aromatic amino acid biosynthesis</keyword>
<keyword evidence="11" id="KW-0963">Cytoplasm</keyword>
<feature type="binding site" evidence="11">
    <location>
        <position position="63"/>
    </location>
    <ligand>
        <name>substrate</name>
    </ligand>
</feature>
<evidence type="ECO:0000313" key="13">
    <source>
        <dbReference type="Proteomes" id="UP000295325"/>
    </source>
</evidence>
<dbReference type="Gene3D" id="3.40.50.300">
    <property type="entry name" value="P-loop containing nucleotide triphosphate hydrolases"/>
    <property type="match status" value="1"/>
</dbReference>
<comment type="pathway">
    <text evidence="1 11">Metabolic intermediate biosynthesis; chorismate biosynthesis; chorismate from D-erythrose 4-phosphate and phosphoenolpyruvate: step 5/7.</text>
</comment>
<sequence length="177" mass="20465">MGKRMDTNKNIVFIGMPGCGKSSIGKIVAERLKLPFYDVDEYIEKKAGKTIKEIFQHGEEHFRRIESEAIREISQNRPSVISTGGGAVKVPLNMKILRENSVIFFINRPIEKILQDIDISVRPLLAGDASKIYELYQERYPLYKKYCDIEVMNDREFQDVVNKIIRFLGKMLYDGLE</sequence>
<dbReference type="SUPFAM" id="SSF52540">
    <property type="entry name" value="P-loop containing nucleoside triphosphate hydrolases"/>
    <property type="match status" value="1"/>
</dbReference>
<dbReference type="GO" id="GO:0004765">
    <property type="term" value="F:shikimate kinase activity"/>
    <property type="evidence" value="ECO:0007669"/>
    <property type="project" value="UniProtKB-UniRule"/>
</dbReference>
<dbReference type="GO" id="GO:0005829">
    <property type="term" value="C:cytosol"/>
    <property type="evidence" value="ECO:0007669"/>
    <property type="project" value="TreeGrafter"/>
</dbReference>
<feature type="binding site" evidence="11">
    <location>
        <position position="40"/>
    </location>
    <ligand>
        <name>substrate</name>
    </ligand>
</feature>
<evidence type="ECO:0000256" key="10">
    <source>
        <dbReference type="ARBA" id="ARBA00048567"/>
    </source>
</evidence>
<dbReference type="EMBL" id="SOAZ01000018">
    <property type="protein sequence ID" value="TDT51374.1"/>
    <property type="molecule type" value="Genomic_DNA"/>
</dbReference>
<dbReference type="GO" id="GO:0009073">
    <property type="term" value="P:aromatic amino acid family biosynthetic process"/>
    <property type="evidence" value="ECO:0007669"/>
    <property type="project" value="UniProtKB-KW"/>
</dbReference>
<keyword evidence="7 11" id="KW-0418">Kinase</keyword>
<comment type="cofactor">
    <cofactor evidence="11">
        <name>Mg(2+)</name>
        <dbReference type="ChEBI" id="CHEBI:18420"/>
    </cofactor>
    <text evidence="11">Binds 1 Mg(2+) ion per subunit.</text>
</comment>
<dbReference type="CDD" id="cd00464">
    <property type="entry name" value="SK"/>
    <property type="match status" value="1"/>
</dbReference>
<evidence type="ECO:0000256" key="2">
    <source>
        <dbReference type="ARBA" id="ARBA00006997"/>
    </source>
</evidence>
<comment type="catalytic activity">
    <reaction evidence="10 11">
        <text>shikimate + ATP = 3-phosphoshikimate + ADP + H(+)</text>
        <dbReference type="Rhea" id="RHEA:13121"/>
        <dbReference type="ChEBI" id="CHEBI:15378"/>
        <dbReference type="ChEBI" id="CHEBI:30616"/>
        <dbReference type="ChEBI" id="CHEBI:36208"/>
        <dbReference type="ChEBI" id="CHEBI:145989"/>
        <dbReference type="ChEBI" id="CHEBI:456216"/>
        <dbReference type="EC" id="2.7.1.71"/>
    </reaction>
</comment>
<evidence type="ECO:0000256" key="8">
    <source>
        <dbReference type="ARBA" id="ARBA00022840"/>
    </source>
</evidence>
<gene>
    <name evidence="11" type="primary">aroK</name>
    <name evidence="12" type="ORF">EDD71_11858</name>
</gene>
<feature type="binding site" evidence="11">
    <location>
        <position position="85"/>
    </location>
    <ligand>
        <name>substrate</name>
    </ligand>
</feature>
<comment type="function">
    <text evidence="11">Catalyzes the specific phosphorylation of the 3-hydroxyl group of shikimic acid using ATP as a cosubstrate.</text>
</comment>
<dbReference type="PANTHER" id="PTHR21087:SF16">
    <property type="entry name" value="SHIKIMATE KINASE 1, CHLOROPLASTIC"/>
    <property type="match status" value="1"/>
</dbReference>
<accession>A0A4R7KAH1</accession>
<keyword evidence="5 11" id="KW-0808">Transferase</keyword>
<feature type="binding site" evidence="11">
    <location>
        <begin position="18"/>
        <end position="23"/>
    </location>
    <ligand>
        <name>ATP</name>
        <dbReference type="ChEBI" id="CHEBI:30616"/>
    </ligand>
</feature>
<keyword evidence="11" id="KW-0460">Magnesium</keyword>
<keyword evidence="13" id="KW-1185">Reference proteome</keyword>
<dbReference type="GO" id="GO:0008652">
    <property type="term" value="P:amino acid biosynthetic process"/>
    <property type="evidence" value="ECO:0007669"/>
    <property type="project" value="UniProtKB-KW"/>
</dbReference>
<dbReference type="InterPro" id="IPR027417">
    <property type="entry name" value="P-loop_NTPase"/>
</dbReference>
<evidence type="ECO:0000256" key="3">
    <source>
        <dbReference type="ARBA" id="ARBA00012154"/>
    </source>
</evidence>
<evidence type="ECO:0000256" key="4">
    <source>
        <dbReference type="ARBA" id="ARBA00022605"/>
    </source>
</evidence>
<dbReference type="InterPro" id="IPR000623">
    <property type="entry name" value="Shikimate_kinase/TSH1"/>
</dbReference>
<comment type="subcellular location">
    <subcellularLocation>
        <location evidence="11">Cytoplasm</location>
    </subcellularLocation>
</comment>
<dbReference type="RefSeq" id="WP_243116448.1">
    <property type="nucleotide sequence ID" value="NZ_SOAZ01000018.1"/>
</dbReference>
<evidence type="ECO:0000256" key="1">
    <source>
        <dbReference type="ARBA" id="ARBA00004842"/>
    </source>
</evidence>
<dbReference type="Proteomes" id="UP000295325">
    <property type="component" value="Unassembled WGS sequence"/>
</dbReference>
<dbReference type="PANTHER" id="PTHR21087">
    <property type="entry name" value="SHIKIMATE KINASE"/>
    <property type="match status" value="1"/>
</dbReference>
<dbReference type="UniPathway" id="UPA00053">
    <property type="reaction ID" value="UER00088"/>
</dbReference>
<comment type="subunit">
    <text evidence="11">Monomer.</text>
</comment>
<evidence type="ECO:0000256" key="6">
    <source>
        <dbReference type="ARBA" id="ARBA00022741"/>
    </source>
</evidence>